<dbReference type="Proteomes" id="UP001186974">
    <property type="component" value="Unassembled WGS sequence"/>
</dbReference>
<evidence type="ECO:0000313" key="2">
    <source>
        <dbReference type="Proteomes" id="UP001186974"/>
    </source>
</evidence>
<comment type="caution">
    <text evidence="1">The sequence shown here is derived from an EMBL/GenBank/DDBJ whole genome shotgun (WGS) entry which is preliminary data.</text>
</comment>
<organism evidence="1 2">
    <name type="scientific">Coniosporium uncinatum</name>
    <dbReference type="NCBI Taxonomy" id="93489"/>
    <lineage>
        <taxon>Eukaryota</taxon>
        <taxon>Fungi</taxon>
        <taxon>Dikarya</taxon>
        <taxon>Ascomycota</taxon>
        <taxon>Pezizomycotina</taxon>
        <taxon>Dothideomycetes</taxon>
        <taxon>Dothideomycetes incertae sedis</taxon>
        <taxon>Coniosporium</taxon>
    </lineage>
</organism>
<dbReference type="EMBL" id="JAWDJW010000031">
    <property type="protein sequence ID" value="KAK3081944.1"/>
    <property type="molecule type" value="Genomic_DNA"/>
</dbReference>
<reference evidence="1" key="1">
    <citation type="submission" date="2024-09" db="EMBL/GenBank/DDBJ databases">
        <title>Black Yeasts Isolated from many extreme environments.</title>
        <authorList>
            <person name="Coleine C."/>
            <person name="Stajich J.E."/>
            <person name="Selbmann L."/>
        </authorList>
    </citation>
    <scope>NUCLEOTIDE SEQUENCE</scope>
    <source>
        <strain evidence="1">CCFEE 5737</strain>
    </source>
</reference>
<proteinExistence type="predicted"/>
<evidence type="ECO:0000313" key="1">
    <source>
        <dbReference type="EMBL" id="KAK3081944.1"/>
    </source>
</evidence>
<keyword evidence="2" id="KW-1185">Reference proteome</keyword>
<sequence>MLACAAEGQPSTYHQGLCNSSGESASADDLFLICQGVLRYCHGTDDCFAQRMDSFRTPRPTSHSTSNGYRKYLSRSKTDLRLDDDRVKMLELFCANLLYRLSFIPADKRHLALNVPLGEFGFSTDSPTRLKQHHNHLSSNWVMNVHEAVANVLYKDRALKQRFSMQSNVIYLAWHPAQCKLAEIILMRLGQGFVVTGGGFSHYPAGRSNTRNKVSSQLWQLFDLLPSSLSISAVTVT</sequence>
<gene>
    <name evidence="1" type="ORF">LTS18_010930</name>
</gene>
<name>A0ACC3DYQ1_9PEZI</name>
<protein>
    <submittedName>
        <fullName evidence="1">Uncharacterized protein</fullName>
    </submittedName>
</protein>
<accession>A0ACC3DYQ1</accession>